<evidence type="ECO:0000313" key="3">
    <source>
        <dbReference type="Proteomes" id="UP000075806"/>
    </source>
</evidence>
<accession>A0A162EPA9</accession>
<feature type="transmembrane region" description="Helical" evidence="1">
    <location>
        <begin position="12"/>
        <end position="36"/>
    </location>
</feature>
<dbReference type="Proteomes" id="UP000075806">
    <property type="component" value="Unassembled WGS sequence"/>
</dbReference>
<keyword evidence="1" id="KW-0472">Membrane</keyword>
<organism evidence="2 3">
    <name type="scientific">Alkalihalobacillus trypoxylicola</name>
    <dbReference type="NCBI Taxonomy" id="519424"/>
    <lineage>
        <taxon>Bacteria</taxon>
        <taxon>Bacillati</taxon>
        <taxon>Bacillota</taxon>
        <taxon>Bacilli</taxon>
        <taxon>Bacillales</taxon>
        <taxon>Bacillaceae</taxon>
        <taxon>Alkalihalobacillus</taxon>
    </lineage>
</organism>
<keyword evidence="1" id="KW-0812">Transmembrane</keyword>
<evidence type="ECO:0000313" key="2">
    <source>
        <dbReference type="EMBL" id="KYG33400.1"/>
    </source>
</evidence>
<dbReference type="EMBL" id="LTAO01000007">
    <property type="protein sequence ID" value="KYG33400.1"/>
    <property type="molecule type" value="Genomic_DNA"/>
</dbReference>
<proteinExistence type="predicted"/>
<dbReference type="RefSeq" id="WP_061947939.1">
    <property type="nucleotide sequence ID" value="NZ_LTAO01000007.1"/>
</dbReference>
<reference evidence="2" key="1">
    <citation type="submission" date="2016-02" db="EMBL/GenBank/DDBJ databases">
        <title>Genome sequence of Bacillus trypoxylicola KCTC 13244(T).</title>
        <authorList>
            <person name="Jeong H."/>
            <person name="Park S.-H."/>
            <person name="Choi S.-K."/>
        </authorList>
    </citation>
    <scope>NUCLEOTIDE SEQUENCE [LARGE SCALE GENOMIC DNA]</scope>
    <source>
        <strain evidence="2">KCTC 13244</strain>
    </source>
</reference>
<protein>
    <submittedName>
        <fullName evidence="2">Uncharacterized protein</fullName>
    </submittedName>
</protein>
<gene>
    <name evidence="2" type="ORF">AZF04_16955</name>
</gene>
<keyword evidence="1" id="KW-1133">Transmembrane helix</keyword>
<name>A0A162EPA9_9BACI</name>
<dbReference type="AlphaFoldDB" id="A0A162EPA9"/>
<keyword evidence="3" id="KW-1185">Reference proteome</keyword>
<evidence type="ECO:0000256" key="1">
    <source>
        <dbReference type="SAM" id="Phobius"/>
    </source>
</evidence>
<comment type="caution">
    <text evidence="2">The sequence shown here is derived from an EMBL/GenBank/DDBJ whole genome shotgun (WGS) entry which is preliminary data.</text>
</comment>
<sequence>MEESDKTGTVIFNILCGILILFFVGSAAFLLMVAYVSNIEKDHVESFSNSKFIIKKEGETFTINYYGEDEPIYNNVNGFIKDNDYSYISLNNEEYFLKIDEEKGDILEVSYRNASDVEKEKLNQINE</sequence>